<dbReference type="KEGG" id="had:CDV25_05690"/>
<sequence>MKAFLAQIDWIRNTFFFVFYFFLVVIIFLSLVNPQLQEFKKENTDYRKELHITQQVQKQKMQTAETLAKYQMDNHTLLSAFKANITQEKIKSRLSSIFEKVDVVKNGEAYLKNGYLVQNYIVSGKIVDIKALNDALIQVMSLEGIVHLVFPIHIEAEEGVLVFSFSLEVYSLP</sequence>
<dbReference type="Proteomes" id="UP000244890">
    <property type="component" value="Chromosome"/>
</dbReference>
<evidence type="ECO:0000256" key="1">
    <source>
        <dbReference type="SAM" id="Phobius"/>
    </source>
</evidence>
<dbReference type="AlphaFoldDB" id="A0A2U8FER8"/>
<organism evidence="2 3">
    <name type="scientific">Helicobacter apodemus</name>
    <dbReference type="NCBI Taxonomy" id="135569"/>
    <lineage>
        <taxon>Bacteria</taxon>
        <taxon>Pseudomonadati</taxon>
        <taxon>Campylobacterota</taxon>
        <taxon>Epsilonproteobacteria</taxon>
        <taxon>Campylobacterales</taxon>
        <taxon>Helicobacteraceae</taxon>
        <taxon>Helicobacter</taxon>
    </lineage>
</organism>
<evidence type="ECO:0000313" key="2">
    <source>
        <dbReference type="EMBL" id="AWI34307.1"/>
    </source>
</evidence>
<name>A0A2U8FER8_9HELI</name>
<evidence type="ECO:0000313" key="3">
    <source>
        <dbReference type="Proteomes" id="UP000244890"/>
    </source>
</evidence>
<reference evidence="2 3" key="1">
    <citation type="submission" date="2017-06" db="EMBL/GenBank/DDBJ databases">
        <title>Complete genome of Helicobacter apodemus.</title>
        <authorList>
            <person name="Cho S."/>
        </authorList>
    </citation>
    <scope>NUCLEOTIDE SEQUENCE [LARGE SCALE GENOMIC DNA]</scope>
    <source>
        <strain evidence="3">SNUVETPUB-15-01</strain>
    </source>
</reference>
<proteinExistence type="predicted"/>
<keyword evidence="1" id="KW-0812">Transmembrane</keyword>
<feature type="transmembrane region" description="Helical" evidence="1">
    <location>
        <begin position="14"/>
        <end position="32"/>
    </location>
</feature>
<dbReference type="EMBL" id="CP021886">
    <property type="protein sequence ID" value="AWI34307.1"/>
    <property type="molecule type" value="Genomic_DNA"/>
</dbReference>
<keyword evidence="1" id="KW-1133">Transmembrane helix</keyword>
<accession>A0A2U8FER8</accession>
<dbReference type="RefSeq" id="WP_108911132.1">
    <property type="nucleotide sequence ID" value="NZ_CP021886.1"/>
</dbReference>
<keyword evidence="1" id="KW-0472">Membrane</keyword>
<gene>
    <name evidence="2" type="ORF">CDV25_05690</name>
</gene>
<protein>
    <submittedName>
        <fullName evidence="2">Uncharacterized protein</fullName>
    </submittedName>
</protein>
<dbReference type="OrthoDB" id="5322807at2"/>